<proteinExistence type="predicted"/>
<dbReference type="OrthoDB" id="3800738at2759"/>
<protein>
    <recommendedName>
        <fullName evidence="1">F-box domain-containing protein</fullName>
    </recommendedName>
</protein>
<gene>
    <name evidence="2" type="ORF">K491DRAFT_719266</name>
</gene>
<sequence length="290" mass="34114">MESSLTPKRDQVFDMAELLELILIQLRPRDLLLNAQRVSKHWKDMITTSPTLQRILFFRPGSFPDASEWRLNPFLSTPFWPWFVIYEHCDDLPDRKNIESLGWTTRKGLRAFLRPNASWRRMLVVQPPPRRLGITLVNTVEQNRDTVYMGHLDFGGGELHERSVRMGALYDPTIQFLLLRAGRTFGVAIKTRPDRAPDITLYLLGSLEDEYEENFRPRDRTFESKAQNKTRIPALVQTTNINQIAKTLYQYWDTDLTVTRGGLLREDLMDDIYGRQMVPKFQKPETWYFF</sequence>
<reference evidence="2" key="1">
    <citation type="journal article" date="2020" name="Stud. Mycol.">
        <title>101 Dothideomycetes genomes: a test case for predicting lifestyles and emergence of pathogens.</title>
        <authorList>
            <person name="Haridas S."/>
            <person name="Albert R."/>
            <person name="Binder M."/>
            <person name="Bloem J."/>
            <person name="Labutti K."/>
            <person name="Salamov A."/>
            <person name="Andreopoulos B."/>
            <person name="Baker S."/>
            <person name="Barry K."/>
            <person name="Bills G."/>
            <person name="Bluhm B."/>
            <person name="Cannon C."/>
            <person name="Castanera R."/>
            <person name="Culley D."/>
            <person name="Daum C."/>
            <person name="Ezra D."/>
            <person name="Gonzalez J."/>
            <person name="Henrissat B."/>
            <person name="Kuo A."/>
            <person name="Liang C."/>
            <person name="Lipzen A."/>
            <person name="Lutzoni F."/>
            <person name="Magnuson J."/>
            <person name="Mondo S."/>
            <person name="Nolan M."/>
            <person name="Ohm R."/>
            <person name="Pangilinan J."/>
            <person name="Park H.-J."/>
            <person name="Ramirez L."/>
            <person name="Alfaro M."/>
            <person name="Sun H."/>
            <person name="Tritt A."/>
            <person name="Yoshinaga Y."/>
            <person name="Zwiers L.-H."/>
            <person name="Turgeon B."/>
            <person name="Goodwin S."/>
            <person name="Spatafora J."/>
            <person name="Crous P."/>
            <person name="Grigoriev I."/>
        </authorList>
    </citation>
    <scope>NUCLEOTIDE SEQUENCE</scope>
    <source>
        <strain evidence="2">CBS 122681</strain>
    </source>
</reference>
<dbReference type="AlphaFoldDB" id="A0A6A6SWY9"/>
<evidence type="ECO:0000313" key="2">
    <source>
        <dbReference type="EMBL" id="KAF2652080.1"/>
    </source>
</evidence>
<feature type="domain" description="F-box" evidence="1">
    <location>
        <begin position="17"/>
        <end position="50"/>
    </location>
</feature>
<dbReference type="Gene3D" id="1.20.1280.50">
    <property type="match status" value="1"/>
</dbReference>
<dbReference type="InterPro" id="IPR036047">
    <property type="entry name" value="F-box-like_dom_sf"/>
</dbReference>
<evidence type="ECO:0000259" key="1">
    <source>
        <dbReference type="Pfam" id="PF00646"/>
    </source>
</evidence>
<organism evidence="2 3">
    <name type="scientific">Lophiostoma macrostomum CBS 122681</name>
    <dbReference type="NCBI Taxonomy" id="1314788"/>
    <lineage>
        <taxon>Eukaryota</taxon>
        <taxon>Fungi</taxon>
        <taxon>Dikarya</taxon>
        <taxon>Ascomycota</taxon>
        <taxon>Pezizomycotina</taxon>
        <taxon>Dothideomycetes</taxon>
        <taxon>Pleosporomycetidae</taxon>
        <taxon>Pleosporales</taxon>
        <taxon>Lophiostomataceae</taxon>
        <taxon>Lophiostoma</taxon>
    </lineage>
</organism>
<keyword evidence="3" id="KW-1185">Reference proteome</keyword>
<name>A0A6A6SWY9_9PLEO</name>
<dbReference type="InterPro" id="IPR001810">
    <property type="entry name" value="F-box_dom"/>
</dbReference>
<accession>A0A6A6SWY9</accession>
<dbReference type="Proteomes" id="UP000799324">
    <property type="component" value="Unassembled WGS sequence"/>
</dbReference>
<evidence type="ECO:0000313" key="3">
    <source>
        <dbReference type="Proteomes" id="UP000799324"/>
    </source>
</evidence>
<dbReference type="EMBL" id="MU004410">
    <property type="protein sequence ID" value="KAF2652080.1"/>
    <property type="molecule type" value="Genomic_DNA"/>
</dbReference>
<dbReference type="Pfam" id="PF00646">
    <property type="entry name" value="F-box"/>
    <property type="match status" value="1"/>
</dbReference>
<dbReference type="SUPFAM" id="SSF81383">
    <property type="entry name" value="F-box domain"/>
    <property type="match status" value="1"/>
</dbReference>